<name>A0A0W0TNN9_9GAMM</name>
<dbReference type="PATRIC" id="fig|45065.4.peg.2032"/>
<accession>A0A0W0TNN9</accession>
<keyword evidence="2" id="KW-1185">Reference proteome</keyword>
<dbReference type="EMBL" id="LNYC01000072">
    <property type="protein sequence ID" value="KTC97214.1"/>
    <property type="molecule type" value="Genomic_DNA"/>
</dbReference>
<protein>
    <submittedName>
        <fullName evidence="1">Uncharacterized protein</fullName>
    </submittedName>
</protein>
<comment type="caution">
    <text evidence="1">The sequence shown here is derived from an EMBL/GenBank/DDBJ whole genome shotgun (WGS) entry which is preliminary data.</text>
</comment>
<evidence type="ECO:0000313" key="1">
    <source>
        <dbReference type="EMBL" id="KTC97214.1"/>
    </source>
</evidence>
<reference evidence="1 2" key="1">
    <citation type="submission" date="2015-11" db="EMBL/GenBank/DDBJ databases">
        <title>Genomic analysis of 38 Legionella species identifies large and diverse effector repertoires.</title>
        <authorList>
            <person name="Burstein D."/>
            <person name="Amaro F."/>
            <person name="Zusman T."/>
            <person name="Lifshitz Z."/>
            <person name="Cohen O."/>
            <person name="Gilbert J.A."/>
            <person name="Pupko T."/>
            <person name="Shuman H.A."/>
            <person name="Segal G."/>
        </authorList>
    </citation>
    <scope>NUCLEOTIDE SEQUENCE [LARGE SCALE GENOMIC DNA]</scope>
    <source>
        <strain evidence="1 2">ATCC 49504</strain>
    </source>
</reference>
<dbReference type="AlphaFoldDB" id="A0A0W0TNN9"/>
<dbReference type="Proteomes" id="UP000054785">
    <property type="component" value="Unassembled WGS sequence"/>
</dbReference>
<evidence type="ECO:0000313" key="2">
    <source>
        <dbReference type="Proteomes" id="UP000054785"/>
    </source>
</evidence>
<sequence>MMAYSFLSPLREIIETQTYPHARTLRTTFLQKLRDTSHVLLGKPSILSPKPHVGIFDYLTLYIPFVLYKFFELSLENARKNSLFWVLAAPLFLIGFPFDIARLLFVFAVTLMFSPIIAIVHGISRLAAGQSHTDALSLQGQLQNGKGERLGQFLNQHYVDLEELNITITPSYEEEKPASQNEENGSSSYQLTFCKKGADDPLPFTVVLRQENGVYSQAKNIHALFRLNAGNVVGNIEEASIADKQAILAI</sequence>
<organism evidence="1 2">
    <name type="scientific">Legionella geestiana</name>
    <dbReference type="NCBI Taxonomy" id="45065"/>
    <lineage>
        <taxon>Bacteria</taxon>
        <taxon>Pseudomonadati</taxon>
        <taxon>Pseudomonadota</taxon>
        <taxon>Gammaproteobacteria</taxon>
        <taxon>Legionellales</taxon>
        <taxon>Legionellaceae</taxon>
        <taxon>Legionella</taxon>
    </lineage>
</organism>
<proteinExistence type="predicted"/>
<gene>
    <name evidence="1" type="ORF">Lgee_1875</name>
</gene>
<dbReference type="STRING" id="45065.Lgee_1875"/>
<dbReference type="RefSeq" id="WP_131793720.1">
    <property type="nucleotide sequence ID" value="NZ_CAAAHN010000002.1"/>
</dbReference>
<dbReference type="OrthoDB" id="5642770at2"/>